<protein>
    <recommendedName>
        <fullName evidence="10">One cut domain family member</fullName>
    </recommendedName>
</protein>
<evidence type="ECO:0000256" key="6">
    <source>
        <dbReference type="ARBA" id="ARBA00023163"/>
    </source>
</evidence>
<comment type="similarity">
    <text evidence="2 10">Belongs to the CUT homeobox family.</text>
</comment>
<evidence type="ECO:0000259" key="12">
    <source>
        <dbReference type="PROSITE" id="PS50071"/>
    </source>
</evidence>
<evidence type="ECO:0000259" key="13">
    <source>
        <dbReference type="PROSITE" id="PS51042"/>
    </source>
</evidence>
<dbReference type="GO" id="GO:0000981">
    <property type="term" value="F:DNA-binding transcription factor activity, RNA polymerase II-specific"/>
    <property type="evidence" value="ECO:0007669"/>
    <property type="project" value="TreeGrafter"/>
</dbReference>
<feature type="domain" description="Homeobox" evidence="12">
    <location>
        <begin position="183"/>
        <end position="243"/>
    </location>
</feature>
<dbReference type="Pfam" id="PF02376">
    <property type="entry name" value="CUT"/>
    <property type="match status" value="1"/>
</dbReference>
<evidence type="ECO:0000256" key="5">
    <source>
        <dbReference type="ARBA" id="ARBA00023155"/>
    </source>
</evidence>
<dbReference type="GO" id="GO:0000978">
    <property type="term" value="F:RNA polymerase II cis-regulatory region sequence-specific DNA binding"/>
    <property type="evidence" value="ECO:0007669"/>
    <property type="project" value="TreeGrafter"/>
</dbReference>
<name>A0A1I7UVD5_9PELO</name>
<dbReference type="Gene3D" id="1.10.260.40">
    <property type="entry name" value="lambda repressor-like DNA-binding domains"/>
    <property type="match status" value="1"/>
</dbReference>
<dbReference type="InterPro" id="IPR010982">
    <property type="entry name" value="Lambda_DNA-bd_dom_sf"/>
</dbReference>
<proteinExistence type="inferred from homology"/>
<dbReference type="InterPro" id="IPR009057">
    <property type="entry name" value="Homeodomain-like_sf"/>
</dbReference>
<dbReference type="SMART" id="SM00389">
    <property type="entry name" value="HOX"/>
    <property type="match status" value="1"/>
</dbReference>
<evidence type="ECO:0000256" key="9">
    <source>
        <dbReference type="RuleBase" id="RU000682"/>
    </source>
</evidence>
<evidence type="ECO:0000256" key="10">
    <source>
        <dbReference type="RuleBase" id="RU361129"/>
    </source>
</evidence>
<evidence type="ECO:0000256" key="1">
    <source>
        <dbReference type="ARBA" id="ARBA00004123"/>
    </source>
</evidence>
<dbReference type="eggNOG" id="KOG2252">
    <property type="taxonomic scope" value="Eukaryota"/>
</dbReference>
<reference evidence="15" key="1">
    <citation type="submission" date="2016-11" db="UniProtKB">
        <authorList>
            <consortium name="WormBaseParasite"/>
        </authorList>
    </citation>
    <scope>IDENTIFICATION</scope>
</reference>
<evidence type="ECO:0000256" key="11">
    <source>
        <dbReference type="SAM" id="MobiDB-lite"/>
    </source>
</evidence>
<keyword evidence="14" id="KW-1185">Reference proteome</keyword>
<dbReference type="GO" id="GO:0005634">
    <property type="term" value="C:nucleus"/>
    <property type="evidence" value="ECO:0007669"/>
    <property type="project" value="UniProtKB-SubCell"/>
</dbReference>
<dbReference type="Proteomes" id="UP000095282">
    <property type="component" value="Unplaced"/>
</dbReference>
<dbReference type="CDD" id="cd00086">
    <property type="entry name" value="homeodomain"/>
    <property type="match status" value="1"/>
</dbReference>
<dbReference type="AlphaFoldDB" id="A0A1I7UVD5"/>
<feature type="compositionally biased region" description="Acidic residues" evidence="11">
    <location>
        <begin position="61"/>
        <end position="70"/>
    </location>
</feature>
<dbReference type="Pfam" id="PF00046">
    <property type="entry name" value="Homeodomain"/>
    <property type="match status" value="1"/>
</dbReference>
<dbReference type="FunFam" id="1.10.260.40:FF:000005">
    <property type="entry name" value="One cut domain family member"/>
    <property type="match status" value="1"/>
</dbReference>
<accession>A0A1I7UVD5</accession>
<keyword evidence="5 8" id="KW-0371">Homeobox</keyword>
<evidence type="ECO:0000256" key="8">
    <source>
        <dbReference type="PROSITE-ProRule" id="PRU00108"/>
    </source>
</evidence>
<dbReference type="PANTHER" id="PTHR14057:SF32">
    <property type="entry name" value="HOMEOBOX PROTEIN CEH-21-RELATED"/>
    <property type="match status" value="1"/>
</dbReference>
<dbReference type="InterPro" id="IPR051649">
    <property type="entry name" value="CUT_Homeobox"/>
</dbReference>
<evidence type="ECO:0000256" key="4">
    <source>
        <dbReference type="ARBA" id="ARBA00023125"/>
    </source>
</evidence>
<dbReference type="InterPro" id="IPR001356">
    <property type="entry name" value="HD"/>
</dbReference>
<dbReference type="SUPFAM" id="SSF47413">
    <property type="entry name" value="lambda repressor-like DNA-binding domains"/>
    <property type="match status" value="1"/>
</dbReference>
<dbReference type="SMART" id="SM01109">
    <property type="entry name" value="CUT"/>
    <property type="match status" value="1"/>
</dbReference>
<comment type="subcellular location">
    <subcellularLocation>
        <location evidence="1 8 9">Nucleus</location>
    </subcellularLocation>
</comment>
<keyword evidence="7 8" id="KW-0539">Nucleus</keyword>
<keyword evidence="4 8" id="KW-0238">DNA-binding</keyword>
<evidence type="ECO:0000256" key="3">
    <source>
        <dbReference type="ARBA" id="ARBA00023015"/>
    </source>
</evidence>
<keyword evidence="3 10" id="KW-0805">Transcription regulation</keyword>
<feature type="domain" description="CUT" evidence="13">
    <location>
        <begin position="90"/>
        <end position="176"/>
    </location>
</feature>
<dbReference type="InterPro" id="IPR003350">
    <property type="entry name" value="CUT_dom"/>
</dbReference>
<evidence type="ECO:0000256" key="7">
    <source>
        <dbReference type="ARBA" id="ARBA00023242"/>
    </source>
</evidence>
<sequence>MTYQPGPYLTPDYMLPYWEPVYYQQEYQMYSMMTPEYYPSLWTPLVHQSNSESQEDSGVVSEDDEKEEEVLEKGSCPPPTLTVHQANEILGTPIPERCPDTKKIANRITEWLKTSKTHQKEFSENVIGRSQGTLSSILKTPKPWKAMHCGREVFIRMYNFMRISEEERKQIMNLQLNLPKSTRQPRVSNRRFTRVQKECLDGLVERIEKPSKEIKRVISRELGLPESTVHNYFMNARRKLKYD</sequence>
<dbReference type="SUPFAM" id="SSF46689">
    <property type="entry name" value="Homeodomain-like"/>
    <property type="match status" value="1"/>
</dbReference>
<keyword evidence="6 10" id="KW-0804">Transcription</keyword>
<dbReference type="PANTHER" id="PTHR14057">
    <property type="entry name" value="TRANSCRIPTION FACTOR ONECUT"/>
    <property type="match status" value="1"/>
</dbReference>
<dbReference type="PROSITE" id="PS50071">
    <property type="entry name" value="HOMEOBOX_2"/>
    <property type="match status" value="1"/>
</dbReference>
<dbReference type="WBParaSite" id="Csp11.Scaffold630.g19723.t1">
    <property type="protein sequence ID" value="Csp11.Scaffold630.g19723.t1"/>
    <property type="gene ID" value="Csp11.Scaffold630.g19723"/>
</dbReference>
<evidence type="ECO:0000256" key="2">
    <source>
        <dbReference type="ARBA" id="ARBA00008190"/>
    </source>
</evidence>
<dbReference type="Gene3D" id="1.10.10.60">
    <property type="entry name" value="Homeodomain-like"/>
    <property type="match status" value="1"/>
</dbReference>
<evidence type="ECO:0000313" key="15">
    <source>
        <dbReference type="WBParaSite" id="Csp11.Scaffold630.g19723.t1"/>
    </source>
</evidence>
<feature type="region of interest" description="Disordered" evidence="11">
    <location>
        <begin position="49"/>
        <end position="78"/>
    </location>
</feature>
<dbReference type="STRING" id="1561998.A0A1I7UVD5"/>
<organism evidence="14 15">
    <name type="scientific">Caenorhabditis tropicalis</name>
    <dbReference type="NCBI Taxonomy" id="1561998"/>
    <lineage>
        <taxon>Eukaryota</taxon>
        <taxon>Metazoa</taxon>
        <taxon>Ecdysozoa</taxon>
        <taxon>Nematoda</taxon>
        <taxon>Chromadorea</taxon>
        <taxon>Rhabditida</taxon>
        <taxon>Rhabditina</taxon>
        <taxon>Rhabditomorpha</taxon>
        <taxon>Rhabditoidea</taxon>
        <taxon>Rhabditidae</taxon>
        <taxon>Peloderinae</taxon>
        <taxon>Caenorhabditis</taxon>
    </lineage>
</organism>
<evidence type="ECO:0000313" key="14">
    <source>
        <dbReference type="Proteomes" id="UP000095282"/>
    </source>
</evidence>
<dbReference type="PROSITE" id="PS51042">
    <property type="entry name" value="CUT"/>
    <property type="match status" value="1"/>
</dbReference>